<proteinExistence type="predicted"/>
<protein>
    <submittedName>
        <fullName evidence="2">Uncharacterized protein</fullName>
    </submittedName>
</protein>
<sequence>MHLTVDDGGQRVVRTREDEEDISVVETKVLLQASLPDAGATPAPTRKRCSPRPRATTGDCSTSATLTEQANDQWLLPHNTELISIPHRCILP</sequence>
<dbReference type="Proteomes" id="UP000026962">
    <property type="component" value="Chromosome 3"/>
</dbReference>
<reference evidence="2" key="1">
    <citation type="submission" date="2015-04" db="UniProtKB">
        <authorList>
            <consortium name="EnsemblPlants"/>
        </authorList>
    </citation>
    <scope>IDENTIFICATION</scope>
</reference>
<evidence type="ECO:0000313" key="3">
    <source>
        <dbReference type="Proteomes" id="UP000026962"/>
    </source>
</evidence>
<reference evidence="2" key="2">
    <citation type="submission" date="2018-05" db="EMBL/GenBank/DDBJ databases">
        <title>OpunRS2 (Oryza punctata Reference Sequence Version 2).</title>
        <authorList>
            <person name="Zhang J."/>
            <person name="Kudrna D."/>
            <person name="Lee S."/>
            <person name="Talag J."/>
            <person name="Welchert J."/>
            <person name="Wing R.A."/>
        </authorList>
    </citation>
    <scope>NUCLEOTIDE SEQUENCE [LARGE SCALE GENOMIC DNA]</scope>
</reference>
<dbReference type="HOGENOM" id="CLU_171395_0_0_1"/>
<dbReference type="Gramene" id="OPUNC03G22150.1">
    <property type="protein sequence ID" value="OPUNC03G22150.1"/>
    <property type="gene ID" value="OPUNC03G22150"/>
</dbReference>
<name>A0A0E0KFR8_ORYPU</name>
<keyword evidence="3" id="KW-1185">Reference proteome</keyword>
<organism evidence="2">
    <name type="scientific">Oryza punctata</name>
    <name type="common">Red rice</name>
    <dbReference type="NCBI Taxonomy" id="4537"/>
    <lineage>
        <taxon>Eukaryota</taxon>
        <taxon>Viridiplantae</taxon>
        <taxon>Streptophyta</taxon>
        <taxon>Embryophyta</taxon>
        <taxon>Tracheophyta</taxon>
        <taxon>Spermatophyta</taxon>
        <taxon>Magnoliopsida</taxon>
        <taxon>Liliopsida</taxon>
        <taxon>Poales</taxon>
        <taxon>Poaceae</taxon>
        <taxon>BOP clade</taxon>
        <taxon>Oryzoideae</taxon>
        <taxon>Oryzeae</taxon>
        <taxon>Oryzinae</taxon>
        <taxon>Oryza</taxon>
    </lineage>
</organism>
<dbReference type="AlphaFoldDB" id="A0A0E0KFR8"/>
<dbReference type="EnsemblPlants" id="OPUNC03G22150.1">
    <property type="protein sequence ID" value="OPUNC03G22150.1"/>
    <property type="gene ID" value="OPUNC03G22150"/>
</dbReference>
<accession>A0A0E0KFR8</accession>
<feature type="region of interest" description="Disordered" evidence="1">
    <location>
        <begin position="35"/>
        <end position="61"/>
    </location>
</feature>
<evidence type="ECO:0000313" key="2">
    <source>
        <dbReference type="EnsemblPlants" id="OPUNC03G22150.1"/>
    </source>
</evidence>
<evidence type="ECO:0000256" key="1">
    <source>
        <dbReference type="SAM" id="MobiDB-lite"/>
    </source>
</evidence>